<comment type="subcellular location">
    <subcellularLocation>
        <location evidence="1">Nucleus inner membrane</location>
    </subcellularLocation>
</comment>
<keyword evidence="10" id="KW-1185">Reference proteome</keyword>
<gene>
    <name evidence="9" type="ORF">VNO77_41057</name>
</gene>
<dbReference type="GO" id="GO:0005637">
    <property type="term" value="C:nuclear inner membrane"/>
    <property type="evidence" value="ECO:0007669"/>
    <property type="project" value="UniProtKB-SubCell"/>
</dbReference>
<dbReference type="InterPro" id="IPR041885">
    <property type="entry name" value="MAN1_winged_helix_dom"/>
</dbReference>
<dbReference type="PANTHER" id="PTHR47808">
    <property type="entry name" value="INNER NUCLEAR MEMBRANE PROTEIN HEH2-RELATED"/>
    <property type="match status" value="1"/>
</dbReference>
<evidence type="ECO:0000313" key="10">
    <source>
        <dbReference type="Proteomes" id="UP001367508"/>
    </source>
</evidence>
<dbReference type="EMBL" id="JAYMYQ010000010">
    <property type="protein sequence ID" value="KAK7307735.1"/>
    <property type="molecule type" value="Genomic_DNA"/>
</dbReference>
<evidence type="ECO:0000256" key="2">
    <source>
        <dbReference type="ARBA" id="ARBA00022553"/>
    </source>
</evidence>
<feature type="transmembrane region" description="Helical" evidence="7">
    <location>
        <begin position="41"/>
        <end position="59"/>
    </location>
</feature>
<organism evidence="9 10">
    <name type="scientific">Canavalia gladiata</name>
    <name type="common">Sword bean</name>
    <name type="synonym">Dolichos gladiatus</name>
    <dbReference type="NCBI Taxonomy" id="3824"/>
    <lineage>
        <taxon>Eukaryota</taxon>
        <taxon>Viridiplantae</taxon>
        <taxon>Streptophyta</taxon>
        <taxon>Embryophyta</taxon>
        <taxon>Tracheophyta</taxon>
        <taxon>Spermatophyta</taxon>
        <taxon>Magnoliopsida</taxon>
        <taxon>eudicotyledons</taxon>
        <taxon>Gunneridae</taxon>
        <taxon>Pentapetalae</taxon>
        <taxon>rosids</taxon>
        <taxon>fabids</taxon>
        <taxon>Fabales</taxon>
        <taxon>Fabaceae</taxon>
        <taxon>Papilionoideae</taxon>
        <taxon>50 kb inversion clade</taxon>
        <taxon>NPAAA clade</taxon>
        <taxon>indigoferoid/millettioid clade</taxon>
        <taxon>Phaseoleae</taxon>
        <taxon>Canavalia</taxon>
    </lineage>
</organism>
<dbReference type="Gene3D" id="1.10.10.1180">
    <property type="entry name" value="MAN1, winged-helix domain"/>
    <property type="match status" value="1"/>
</dbReference>
<dbReference type="Proteomes" id="UP001367508">
    <property type="component" value="Unassembled WGS sequence"/>
</dbReference>
<dbReference type="InterPro" id="IPR018996">
    <property type="entry name" value="Man1/Src1-like_C"/>
</dbReference>
<dbReference type="GO" id="GO:0071763">
    <property type="term" value="P:nuclear membrane organization"/>
    <property type="evidence" value="ECO:0007669"/>
    <property type="project" value="TreeGrafter"/>
</dbReference>
<dbReference type="AlphaFoldDB" id="A0AAN9JY88"/>
<evidence type="ECO:0000256" key="4">
    <source>
        <dbReference type="ARBA" id="ARBA00022989"/>
    </source>
</evidence>
<dbReference type="Pfam" id="PF09402">
    <property type="entry name" value="MSC"/>
    <property type="match status" value="1"/>
</dbReference>
<evidence type="ECO:0000256" key="3">
    <source>
        <dbReference type="ARBA" id="ARBA00022692"/>
    </source>
</evidence>
<name>A0AAN9JY88_CANGL</name>
<feature type="domain" description="Man1/Src1-like C-terminal" evidence="8">
    <location>
        <begin position="79"/>
        <end position="331"/>
    </location>
</feature>
<dbReference type="GO" id="GO:0003682">
    <property type="term" value="F:chromatin binding"/>
    <property type="evidence" value="ECO:0007669"/>
    <property type="project" value="InterPro"/>
</dbReference>
<sequence>MNKNGRREWLSDSSSKGSAKSLMEIEPAQNLLPSKQDFPRLVLVLAIASLVAWACNLLFTNPPSKPFCDTNLHSSDYFSDICEPCPSNGECNDGKLECLQGYQRHGNLCVEDGDINESARKIVERMEYHLCEEYAQFLCSGTGTIWIHEDDLRDYFEPMGNVQVDNALHNYTKQRAVETMGKLLETRLNSHGVKEFKCPDLLAEHYKPYACCIRQWISKHILIVLPICAMLVGCTTLFWNVRWKLHMSRRVEELYNKVCEILEENALTSKSTNGECEPWIVASRLRDHLLLPRERKDPLLWKKVEELVQEDSRVDRYPKLVKGESKVVWEWQVEGSLSASKLKKRSDASKTRVNECVDPNYQQHPAMKAEPMEPLLYGDSSKQRLVARLAQSVERKALNLVVVGSSPTLPKEPHRLGSIIELSLKPESFPELIKGTVSLPSAKLN</sequence>
<proteinExistence type="predicted"/>
<comment type="caution">
    <text evidence="9">The sequence shown here is derived from an EMBL/GenBank/DDBJ whole genome shotgun (WGS) entry which is preliminary data.</text>
</comment>
<evidence type="ECO:0000313" key="9">
    <source>
        <dbReference type="EMBL" id="KAK7307735.1"/>
    </source>
</evidence>
<evidence type="ECO:0000259" key="8">
    <source>
        <dbReference type="Pfam" id="PF09402"/>
    </source>
</evidence>
<keyword evidence="5 7" id="KW-0472">Membrane</keyword>
<reference evidence="9 10" key="1">
    <citation type="submission" date="2024-01" db="EMBL/GenBank/DDBJ databases">
        <title>The genomes of 5 underutilized Papilionoideae crops provide insights into root nodulation and disease resistanc.</title>
        <authorList>
            <person name="Jiang F."/>
        </authorList>
    </citation>
    <scope>NUCLEOTIDE SEQUENCE [LARGE SCALE GENOMIC DNA]</scope>
    <source>
        <strain evidence="9">LVBAO_FW01</strain>
        <tissue evidence="9">Leaves</tissue>
    </source>
</reference>
<dbReference type="GO" id="GO:0034399">
    <property type="term" value="C:nuclear periphery"/>
    <property type="evidence" value="ECO:0007669"/>
    <property type="project" value="TreeGrafter"/>
</dbReference>
<keyword evidence="4 7" id="KW-1133">Transmembrane helix</keyword>
<evidence type="ECO:0000256" key="5">
    <source>
        <dbReference type="ARBA" id="ARBA00023136"/>
    </source>
</evidence>
<dbReference type="GO" id="GO:0005783">
    <property type="term" value="C:endoplasmic reticulum"/>
    <property type="evidence" value="ECO:0007669"/>
    <property type="project" value="TreeGrafter"/>
</dbReference>
<keyword evidence="3 7" id="KW-0812">Transmembrane</keyword>
<evidence type="ECO:0000256" key="7">
    <source>
        <dbReference type="SAM" id="Phobius"/>
    </source>
</evidence>
<accession>A0AAN9JY88</accession>
<evidence type="ECO:0000256" key="6">
    <source>
        <dbReference type="ARBA" id="ARBA00023242"/>
    </source>
</evidence>
<feature type="transmembrane region" description="Helical" evidence="7">
    <location>
        <begin position="221"/>
        <end position="241"/>
    </location>
</feature>
<protein>
    <recommendedName>
        <fullName evidence="8">Man1/Src1-like C-terminal domain-containing protein</fullName>
    </recommendedName>
</protein>
<dbReference type="InterPro" id="IPR044780">
    <property type="entry name" value="Heh2/Src1"/>
</dbReference>
<evidence type="ECO:0000256" key="1">
    <source>
        <dbReference type="ARBA" id="ARBA00004540"/>
    </source>
</evidence>
<dbReference type="PANTHER" id="PTHR47808:SF2">
    <property type="entry name" value="LEM DOMAIN-CONTAINING PROTEIN 2"/>
    <property type="match status" value="1"/>
</dbReference>
<keyword evidence="6" id="KW-0539">Nucleus</keyword>
<keyword evidence="2" id="KW-0597">Phosphoprotein</keyword>